<reference evidence="1 2" key="1">
    <citation type="submission" date="2018-11" db="EMBL/GenBank/DDBJ databases">
        <title>Rhizobium chutanense sp. nov., isolated from root nodules of Phaseolus vulgaris in China.</title>
        <authorList>
            <person name="Huo Y."/>
        </authorList>
    </citation>
    <scope>NUCLEOTIDE SEQUENCE [LARGE SCALE GENOMIC DNA]</scope>
    <source>
        <strain evidence="1 2">C16</strain>
    </source>
</reference>
<dbReference type="EMBL" id="RJTJ01000005">
    <property type="protein sequence ID" value="RUM07839.1"/>
    <property type="molecule type" value="Genomic_DNA"/>
</dbReference>
<organism evidence="1 2">
    <name type="scientific">Rhizobium chutanense</name>
    <dbReference type="NCBI Taxonomy" id="2035448"/>
    <lineage>
        <taxon>Bacteria</taxon>
        <taxon>Pseudomonadati</taxon>
        <taxon>Pseudomonadota</taxon>
        <taxon>Alphaproteobacteria</taxon>
        <taxon>Hyphomicrobiales</taxon>
        <taxon>Rhizobiaceae</taxon>
        <taxon>Rhizobium/Agrobacterium group</taxon>
        <taxon>Rhizobium</taxon>
    </lineage>
</organism>
<accession>A0A432P5S4</accession>
<evidence type="ECO:0000313" key="1">
    <source>
        <dbReference type="EMBL" id="RUM07839.1"/>
    </source>
</evidence>
<dbReference type="Proteomes" id="UP000278081">
    <property type="component" value="Unassembled WGS sequence"/>
</dbReference>
<comment type="caution">
    <text evidence="1">The sequence shown here is derived from an EMBL/GenBank/DDBJ whole genome shotgun (WGS) entry which is preliminary data.</text>
</comment>
<dbReference type="OrthoDB" id="8390441at2"/>
<protein>
    <submittedName>
        <fullName evidence="1">Uncharacterized protein</fullName>
    </submittedName>
</protein>
<dbReference type="AlphaFoldDB" id="A0A432P5S4"/>
<name>A0A432P5S4_9HYPH</name>
<gene>
    <name evidence="1" type="ORF">EFR84_06890</name>
</gene>
<sequence length="70" mass="8047">MASIPATAELMSTIVRLEQRYRRHADATALFAVYEKLCERFEEDLAEERDVLLSKAAALMLIKYWVEQAA</sequence>
<dbReference type="RefSeq" id="WP_126908259.1">
    <property type="nucleotide sequence ID" value="NZ_ML133752.1"/>
</dbReference>
<proteinExistence type="predicted"/>
<evidence type="ECO:0000313" key="2">
    <source>
        <dbReference type="Proteomes" id="UP000278081"/>
    </source>
</evidence>